<dbReference type="eggNOG" id="ENOG503308I">
    <property type="taxonomic scope" value="Bacteria"/>
</dbReference>
<keyword evidence="3" id="KW-1185">Reference proteome</keyword>
<dbReference type="Proteomes" id="UP000004080">
    <property type="component" value="Unassembled WGS sequence"/>
</dbReference>
<dbReference type="SUPFAM" id="SSF103473">
    <property type="entry name" value="MFS general substrate transporter"/>
    <property type="match status" value="1"/>
</dbReference>
<accession>I8UB31</accession>
<comment type="caution">
    <text evidence="2">The sequence shown here is derived from an EMBL/GenBank/DDBJ whole genome shotgun (WGS) entry which is preliminary data.</text>
</comment>
<proteinExistence type="predicted"/>
<evidence type="ECO:0000313" key="2">
    <source>
        <dbReference type="EMBL" id="EIT83978.1"/>
    </source>
</evidence>
<keyword evidence="1" id="KW-0472">Membrane</keyword>
<dbReference type="STRING" id="1196324.A374_18124"/>
<feature type="transmembrane region" description="Helical" evidence="1">
    <location>
        <begin position="7"/>
        <end position="33"/>
    </location>
</feature>
<dbReference type="PATRIC" id="fig|1196324.3.peg.3698"/>
<dbReference type="OrthoDB" id="2942721at2"/>
<evidence type="ECO:0000256" key="1">
    <source>
        <dbReference type="SAM" id="Phobius"/>
    </source>
</evidence>
<organism evidence="2 3">
    <name type="scientific">Fictibacillus macauensis ZFHKF-1</name>
    <dbReference type="NCBI Taxonomy" id="1196324"/>
    <lineage>
        <taxon>Bacteria</taxon>
        <taxon>Bacillati</taxon>
        <taxon>Bacillota</taxon>
        <taxon>Bacilli</taxon>
        <taxon>Bacillales</taxon>
        <taxon>Fictibacillaceae</taxon>
        <taxon>Fictibacillus</taxon>
    </lineage>
</organism>
<feature type="transmembrane region" description="Helical" evidence="1">
    <location>
        <begin position="39"/>
        <end position="67"/>
    </location>
</feature>
<reference evidence="2 3" key="1">
    <citation type="journal article" date="2012" name="J. Bacteriol.">
        <title>Genome of Bacillus macauensis ZFHKF-1, a Long-Chain-Forming Bacterium.</title>
        <authorList>
            <person name="Cai L."/>
            <person name="Zhang T."/>
        </authorList>
    </citation>
    <scope>NUCLEOTIDE SEQUENCE [LARGE SCALE GENOMIC DNA]</scope>
    <source>
        <strain evidence="2 3">ZFHKF-1</strain>
    </source>
</reference>
<dbReference type="InterPro" id="IPR036259">
    <property type="entry name" value="MFS_trans_sf"/>
</dbReference>
<name>I8UB31_9BACL</name>
<dbReference type="Pfam" id="PF14184">
    <property type="entry name" value="YrvL"/>
    <property type="match status" value="1"/>
</dbReference>
<dbReference type="AlphaFoldDB" id="I8UB31"/>
<gene>
    <name evidence="2" type="ORF">A374_18124</name>
</gene>
<sequence length="145" mass="16066">MKKGIGIAIVVAIIGLILAVLFFMDFIFLHLFGLQYDSVGALVLFIFLYSFIEMPITLFVTIISRALTTAGILKTSNGMVTFLLNLSSAWLLIGLVDLMMDKVSISVFGGFLFALISALIGWLINDSEDKTIEELDEEVKKHRQS</sequence>
<keyword evidence="1" id="KW-1133">Transmembrane helix</keyword>
<dbReference type="InterPro" id="IPR025912">
    <property type="entry name" value="YrvL"/>
</dbReference>
<keyword evidence="1" id="KW-0812">Transmembrane</keyword>
<dbReference type="EMBL" id="AKKV01000042">
    <property type="protein sequence ID" value="EIT83978.1"/>
    <property type="molecule type" value="Genomic_DNA"/>
</dbReference>
<feature type="transmembrane region" description="Helical" evidence="1">
    <location>
        <begin position="105"/>
        <end position="124"/>
    </location>
</feature>
<evidence type="ECO:0000313" key="3">
    <source>
        <dbReference type="Proteomes" id="UP000004080"/>
    </source>
</evidence>
<feature type="transmembrane region" description="Helical" evidence="1">
    <location>
        <begin position="79"/>
        <end position="99"/>
    </location>
</feature>
<dbReference type="RefSeq" id="WP_007203694.1">
    <property type="nucleotide sequence ID" value="NZ_AKKV01000042.1"/>
</dbReference>
<protein>
    <submittedName>
        <fullName evidence="2">Uncharacterized protein</fullName>
    </submittedName>
</protein>